<dbReference type="AlphaFoldDB" id="A0A841DZN5"/>
<comment type="caution">
    <text evidence="1">The sequence shown here is derived from an EMBL/GenBank/DDBJ whole genome shotgun (WGS) entry which is preliminary data.</text>
</comment>
<gene>
    <name evidence="1" type="ORF">HDA44_007438</name>
</gene>
<organism evidence="1 2">
    <name type="scientific">Kribbella solani</name>
    <dbReference type="NCBI Taxonomy" id="236067"/>
    <lineage>
        <taxon>Bacteria</taxon>
        <taxon>Bacillati</taxon>
        <taxon>Actinomycetota</taxon>
        <taxon>Actinomycetes</taxon>
        <taxon>Propionibacteriales</taxon>
        <taxon>Kribbellaceae</taxon>
        <taxon>Kribbella</taxon>
    </lineage>
</organism>
<evidence type="ECO:0000313" key="1">
    <source>
        <dbReference type="EMBL" id="MBB5984023.1"/>
    </source>
</evidence>
<accession>A0A841DZN5</accession>
<keyword evidence="2" id="KW-1185">Reference proteome</keyword>
<protein>
    <submittedName>
        <fullName evidence="1">Uncharacterized protein</fullName>
    </submittedName>
</protein>
<evidence type="ECO:0000313" key="2">
    <source>
        <dbReference type="Proteomes" id="UP000558997"/>
    </source>
</evidence>
<sequence>MGTTAGTTGAGTDWVLVPDVEELRPIFEHAEELLLALVVSEEDSVEDPEPWVLPAPLAGRDGALAALYRVWEVLRGAVDELALPRIEPDASTRPRLLSGSRERVPFRAVPIAAADRELLAAAVVQLEVALMPAARREAGNPWHRKRMSDLAELLEQIAYGGESEPPPLTELIQPLTRISRLLNLPPDDDTTVLLDVVRTSAATGADVELTSAQTTAYGKTATRVNTILTGGDPLARWVY</sequence>
<name>A0A841DZN5_9ACTN</name>
<proteinExistence type="predicted"/>
<reference evidence="1 2" key="1">
    <citation type="submission" date="2020-08" db="EMBL/GenBank/DDBJ databases">
        <title>Sequencing the genomes of 1000 actinobacteria strains.</title>
        <authorList>
            <person name="Klenk H.-P."/>
        </authorList>
    </citation>
    <scope>NUCLEOTIDE SEQUENCE [LARGE SCALE GENOMIC DNA]</scope>
    <source>
        <strain evidence="1 2">DSM 17294</strain>
    </source>
</reference>
<dbReference type="RefSeq" id="WP_184845143.1">
    <property type="nucleotide sequence ID" value="NZ_BAAAVN010000031.1"/>
</dbReference>
<dbReference type="Proteomes" id="UP000558997">
    <property type="component" value="Unassembled WGS sequence"/>
</dbReference>
<dbReference type="EMBL" id="JACHNF010000002">
    <property type="protein sequence ID" value="MBB5984023.1"/>
    <property type="molecule type" value="Genomic_DNA"/>
</dbReference>